<protein>
    <submittedName>
        <fullName evidence="1">Uncharacterized protein</fullName>
    </submittedName>
</protein>
<proteinExistence type="predicted"/>
<evidence type="ECO:0000313" key="2">
    <source>
        <dbReference type="Proteomes" id="UP001432027"/>
    </source>
</evidence>
<dbReference type="AlphaFoldDB" id="A0AAV5TQ25"/>
<dbReference type="EMBL" id="BTSX01000004">
    <property type="protein sequence ID" value="GMS96390.1"/>
    <property type="molecule type" value="Genomic_DNA"/>
</dbReference>
<keyword evidence="2" id="KW-1185">Reference proteome</keyword>
<name>A0AAV5TQ25_9BILA</name>
<dbReference type="PANTHER" id="PTHR35180">
    <property type="entry name" value="PROTEIN CBG06219"/>
    <property type="match status" value="1"/>
</dbReference>
<feature type="non-terminal residue" evidence="1">
    <location>
        <position position="1"/>
    </location>
</feature>
<comment type="caution">
    <text evidence="1">The sequence shown here is derived from an EMBL/GenBank/DDBJ whole genome shotgun (WGS) entry which is preliminary data.</text>
</comment>
<dbReference type="PANTHER" id="PTHR35180:SF4">
    <property type="entry name" value="PROTEIN CBG06219"/>
    <property type="match status" value="1"/>
</dbReference>
<dbReference type="Proteomes" id="UP001432027">
    <property type="component" value="Unassembled WGS sequence"/>
</dbReference>
<reference evidence="1" key="1">
    <citation type="submission" date="2023-10" db="EMBL/GenBank/DDBJ databases">
        <title>Genome assembly of Pristionchus species.</title>
        <authorList>
            <person name="Yoshida K."/>
            <person name="Sommer R.J."/>
        </authorList>
    </citation>
    <scope>NUCLEOTIDE SEQUENCE</scope>
    <source>
        <strain evidence="1">RS0144</strain>
    </source>
</reference>
<sequence>LQSISSCVQLASPSSFFSSLPSPMLAQNQDAIGPVARQLSQIWLCTAVGMDSRSWLIALPAQILNCSERWSCFWPSGRKTLCCKDDLAEKINRQFNLCEWRGTAPVCSKPFTHKECRPTYTEIFYTDDSQANSNYNPSPFIFPRFGFSCVTGSKTLCCKHVEDPEWANVS</sequence>
<evidence type="ECO:0000313" key="1">
    <source>
        <dbReference type="EMBL" id="GMS96390.1"/>
    </source>
</evidence>
<gene>
    <name evidence="1" type="ORF">PENTCL1PPCAC_18565</name>
</gene>
<organism evidence="1 2">
    <name type="scientific">Pristionchus entomophagus</name>
    <dbReference type="NCBI Taxonomy" id="358040"/>
    <lineage>
        <taxon>Eukaryota</taxon>
        <taxon>Metazoa</taxon>
        <taxon>Ecdysozoa</taxon>
        <taxon>Nematoda</taxon>
        <taxon>Chromadorea</taxon>
        <taxon>Rhabditida</taxon>
        <taxon>Rhabditina</taxon>
        <taxon>Diplogasteromorpha</taxon>
        <taxon>Diplogasteroidea</taxon>
        <taxon>Neodiplogasteridae</taxon>
        <taxon>Pristionchus</taxon>
    </lineage>
</organism>
<feature type="non-terminal residue" evidence="1">
    <location>
        <position position="170"/>
    </location>
</feature>
<accession>A0AAV5TQ25</accession>